<feature type="region of interest" description="Disordered" evidence="1">
    <location>
        <begin position="41"/>
        <end position="62"/>
    </location>
</feature>
<evidence type="ECO:0000256" key="1">
    <source>
        <dbReference type="SAM" id="MobiDB-lite"/>
    </source>
</evidence>
<feature type="compositionally biased region" description="Low complexity" evidence="1">
    <location>
        <begin position="300"/>
        <end position="333"/>
    </location>
</feature>
<sequence>MKNFRNILLLIFFLSVLPDATTAQYWDDLYIRPSTREEIKKKQEEQAKKEQTKSPRKQVEAHEETYVPDSIWDIDAYNRRYETEAEPIYTDTPDTIYMADEEDGYYLNGFYGTQSDLEYAERIRKFHNPRFTVHISDPAYNDIYFLNSFDWNVYIDGTYAFVTPTWTNPWYWDYTWAPYSYWGPSWRWNSFYWGWGYPYYGFGWSWGYPHHHHYYPPHYGPGHRPPHHPDYRPTPQNRPSYSPGGWSSRRPNRGSTIVSPSGSNDNRVIINSQGQRVRNGNTSRSSQRQSTTRQIERQRNYNQTYTPNYNNSSSRGSSISSGGSGSRGSMSSGSRGGSGGGSRSRR</sequence>
<evidence type="ECO:0000313" key="3">
    <source>
        <dbReference type="Proteomes" id="UP000886722"/>
    </source>
</evidence>
<feature type="compositionally biased region" description="Polar residues" evidence="1">
    <location>
        <begin position="253"/>
        <end position="281"/>
    </location>
</feature>
<dbReference type="Proteomes" id="UP000886722">
    <property type="component" value="Unassembled WGS sequence"/>
</dbReference>
<organism evidence="2 3">
    <name type="scientific">Candidatus Caccoplasma intestinavium</name>
    <dbReference type="NCBI Taxonomy" id="2840716"/>
    <lineage>
        <taxon>Bacteria</taxon>
        <taxon>Pseudomonadati</taxon>
        <taxon>Bacteroidota</taxon>
        <taxon>Bacteroidia</taxon>
        <taxon>Bacteroidales</taxon>
        <taxon>Bacteroidaceae</taxon>
        <taxon>Bacteroidaceae incertae sedis</taxon>
        <taxon>Candidatus Caccoplasma</taxon>
    </lineage>
</organism>
<gene>
    <name evidence="2" type="ORF">IAD06_08785</name>
</gene>
<dbReference type="EMBL" id="DVKT01000066">
    <property type="protein sequence ID" value="HIT40111.1"/>
    <property type="molecule type" value="Genomic_DNA"/>
</dbReference>
<accession>A0A9D1GG27</accession>
<reference evidence="2" key="1">
    <citation type="submission" date="2020-10" db="EMBL/GenBank/DDBJ databases">
        <authorList>
            <person name="Gilroy R."/>
        </authorList>
    </citation>
    <scope>NUCLEOTIDE SEQUENCE</scope>
    <source>
        <strain evidence="2">21143</strain>
    </source>
</reference>
<feature type="region of interest" description="Disordered" evidence="1">
    <location>
        <begin position="226"/>
        <end position="346"/>
    </location>
</feature>
<evidence type="ECO:0000313" key="2">
    <source>
        <dbReference type="EMBL" id="HIT40111.1"/>
    </source>
</evidence>
<protein>
    <submittedName>
        <fullName evidence="2">Uncharacterized protein</fullName>
    </submittedName>
</protein>
<name>A0A9D1GG27_9BACT</name>
<reference evidence="2" key="2">
    <citation type="journal article" date="2021" name="PeerJ">
        <title>Extensive microbial diversity within the chicken gut microbiome revealed by metagenomics and culture.</title>
        <authorList>
            <person name="Gilroy R."/>
            <person name="Ravi A."/>
            <person name="Getino M."/>
            <person name="Pursley I."/>
            <person name="Horton D.L."/>
            <person name="Alikhan N.F."/>
            <person name="Baker D."/>
            <person name="Gharbi K."/>
            <person name="Hall N."/>
            <person name="Watson M."/>
            <person name="Adriaenssens E.M."/>
            <person name="Foster-Nyarko E."/>
            <person name="Jarju S."/>
            <person name="Secka A."/>
            <person name="Antonio M."/>
            <person name="Oren A."/>
            <person name="Chaudhuri R.R."/>
            <person name="La Ragione R."/>
            <person name="Hildebrand F."/>
            <person name="Pallen M.J."/>
        </authorList>
    </citation>
    <scope>NUCLEOTIDE SEQUENCE</scope>
    <source>
        <strain evidence="2">21143</strain>
    </source>
</reference>
<proteinExistence type="predicted"/>
<feature type="compositionally biased region" description="Gly residues" evidence="1">
    <location>
        <begin position="334"/>
        <end position="346"/>
    </location>
</feature>
<feature type="compositionally biased region" description="Low complexity" evidence="1">
    <location>
        <begin position="282"/>
        <end position="293"/>
    </location>
</feature>
<comment type="caution">
    <text evidence="2">The sequence shown here is derived from an EMBL/GenBank/DDBJ whole genome shotgun (WGS) entry which is preliminary data.</text>
</comment>
<dbReference type="AlphaFoldDB" id="A0A9D1GG27"/>